<gene>
    <name evidence="2" type="ORF">Tci_040525</name>
</gene>
<accession>A0A6L2M5R2</accession>
<feature type="region of interest" description="Disordered" evidence="1">
    <location>
        <begin position="1"/>
        <end position="39"/>
    </location>
</feature>
<name>A0A6L2M5R2_TANCI</name>
<evidence type="ECO:0000313" key="2">
    <source>
        <dbReference type="EMBL" id="GEU68547.1"/>
    </source>
</evidence>
<proteinExistence type="predicted"/>
<dbReference type="EMBL" id="BKCJ010005770">
    <property type="protein sequence ID" value="GEU68547.1"/>
    <property type="molecule type" value="Genomic_DNA"/>
</dbReference>
<protein>
    <submittedName>
        <fullName evidence="2">Uncharacterized protein</fullName>
    </submittedName>
</protein>
<reference evidence="2" key="1">
    <citation type="journal article" date="2019" name="Sci. Rep.">
        <title>Draft genome of Tanacetum cinerariifolium, the natural source of mosquito coil.</title>
        <authorList>
            <person name="Yamashiro T."/>
            <person name="Shiraishi A."/>
            <person name="Satake H."/>
            <person name="Nakayama K."/>
        </authorList>
    </citation>
    <scope>NUCLEOTIDE SEQUENCE</scope>
</reference>
<comment type="caution">
    <text evidence="2">The sequence shown here is derived from an EMBL/GenBank/DDBJ whole genome shotgun (WGS) entry which is preliminary data.</text>
</comment>
<evidence type="ECO:0000256" key="1">
    <source>
        <dbReference type="SAM" id="MobiDB-lite"/>
    </source>
</evidence>
<dbReference type="AlphaFoldDB" id="A0A6L2M5R2"/>
<sequence length="267" mass="31087">MGSKEDTERFKRKGLRLEQESAKKLKTSKEVPEEVKSSEEVPEEKVKEMMQLVSVEEIYVEALQVKHPIIDCKVHTERHRSYWKITRLGGSSAGYQFLVDMLKHLDREDLNQLWRLVKETLSIRPAANDKEMELWVELKRLYEPDVEDQLWTHTQNLMHAPVKWKLYDTCGVHHVTSKDKEIFILVEKDYPLRKGLGRIVRNKMHKAFPLSVMVFPLSEEVPTASEESSHCQKKRDATAEKIALLLKSSSNCQSKSYDSYAKLVPHV</sequence>
<organism evidence="2">
    <name type="scientific">Tanacetum cinerariifolium</name>
    <name type="common">Dalmatian daisy</name>
    <name type="synonym">Chrysanthemum cinerariifolium</name>
    <dbReference type="NCBI Taxonomy" id="118510"/>
    <lineage>
        <taxon>Eukaryota</taxon>
        <taxon>Viridiplantae</taxon>
        <taxon>Streptophyta</taxon>
        <taxon>Embryophyta</taxon>
        <taxon>Tracheophyta</taxon>
        <taxon>Spermatophyta</taxon>
        <taxon>Magnoliopsida</taxon>
        <taxon>eudicotyledons</taxon>
        <taxon>Gunneridae</taxon>
        <taxon>Pentapetalae</taxon>
        <taxon>asterids</taxon>
        <taxon>campanulids</taxon>
        <taxon>Asterales</taxon>
        <taxon>Asteraceae</taxon>
        <taxon>Asteroideae</taxon>
        <taxon>Anthemideae</taxon>
        <taxon>Anthemidinae</taxon>
        <taxon>Tanacetum</taxon>
    </lineage>
</organism>